<feature type="compositionally biased region" description="Polar residues" evidence="1">
    <location>
        <begin position="133"/>
        <end position="145"/>
    </location>
</feature>
<evidence type="ECO:0000256" key="1">
    <source>
        <dbReference type="SAM" id="MobiDB-lite"/>
    </source>
</evidence>
<feature type="region of interest" description="Disordered" evidence="1">
    <location>
        <begin position="21"/>
        <end position="58"/>
    </location>
</feature>
<keyword evidence="3" id="KW-1185">Reference proteome</keyword>
<evidence type="ECO:0000313" key="3">
    <source>
        <dbReference type="Proteomes" id="UP000053257"/>
    </source>
</evidence>
<name>A0A0C3RSW0_PHLG1</name>
<dbReference type="STRING" id="745531.A0A0C3RSW0"/>
<accession>A0A0C3RSW0</accession>
<evidence type="ECO:0000313" key="2">
    <source>
        <dbReference type="EMBL" id="KIP03581.1"/>
    </source>
</evidence>
<dbReference type="AlphaFoldDB" id="A0A0C3RSW0"/>
<feature type="compositionally biased region" description="Polar residues" evidence="1">
    <location>
        <begin position="112"/>
        <end position="127"/>
    </location>
</feature>
<gene>
    <name evidence="2" type="ORF">PHLGIDRAFT_20211</name>
</gene>
<organism evidence="2 3">
    <name type="scientific">Phlebiopsis gigantea (strain 11061_1 CR5-6)</name>
    <name type="common">White-rot fungus</name>
    <name type="synonym">Peniophora gigantea</name>
    <dbReference type="NCBI Taxonomy" id="745531"/>
    <lineage>
        <taxon>Eukaryota</taxon>
        <taxon>Fungi</taxon>
        <taxon>Dikarya</taxon>
        <taxon>Basidiomycota</taxon>
        <taxon>Agaricomycotina</taxon>
        <taxon>Agaricomycetes</taxon>
        <taxon>Polyporales</taxon>
        <taxon>Phanerochaetaceae</taxon>
        <taxon>Phlebiopsis</taxon>
    </lineage>
</organism>
<feature type="compositionally biased region" description="Basic and acidic residues" evidence="1">
    <location>
        <begin position="102"/>
        <end position="111"/>
    </location>
</feature>
<dbReference type="EMBL" id="KN840609">
    <property type="protein sequence ID" value="KIP03581.1"/>
    <property type="molecule type" value="Genomic_DNA"/>
</dbReference>
<feature type="compositionally biased region" description="Low complexity" evidence="1">
    <location>
        <begin position="147"/>
        <end position="172"/>
    </location>
</feature>
<proteinExistence type="predicted"/>
<dbReference type="OrthoDB" id="3364707at2759"/>
<protein>
    <submittedName>
        <fullName evidence="2">Uncharacterized protein</fullName>
    </submittedName>
</protein>
<dbReference type="HOGENOM" id="CLU_756861_0_0_1"/>
<dbReference type="Proteomes" id="UP000053257">
    <property type="component" value="Unassembled WGS sequence"/>
</dbReference>
<feature type="compositionally biased region" description="Basic residues" evidence="1">
    <location>
        <begin position="221"/>
        <end position="231"/>
    </location>
</feature>
<feature type="compositionally biased region" description="Basic residues" evidence="1">
    <location>
        <begin position="312"/>
        <end position="321"/>
    </location>
</feature>
<sequence length="450" mass="48913">MDEYVEIRSLISTGSVIPSVQNGAAERKDGQRGLRSMRSIVGKDPDTKERMEEPSPGGKLWKLVKRISTGALRDKYHDTTPPPPVPALPDDFKHLASSRTTFDIRKGRDNSSETGVTRFMQSRTSLSAVRPSTAPQRGTPRTENIGSRPSTGPRPSTTTRSSSPVSSDMASSKFFRKSHSVHSSISSYGEQLPPIPGVGQQILTPGELSKLNCDVEASTPKKTRQRSRSRTRSLGITDAPRSATEPRPSLPPPRRSNTAGSRHAGYDSDPPSPLIPTFETAAPTNNFVPISASRYSLPTSEFGVISDTPPPRPKRSSRRKPPPFDIVSPTLSTPTSPFPITPKTPRSPNVPSINVDLRSADRQSVAGSSLNSTIHEASASPSTSHFRSPLRFREMDASSPRRAPLSEREKAAKWDDLLMRSEQAGGTLHIGEAGLMSDNIRFSDYSSLES</sequence>
<feature type="compositionally biased region" description="Basic and acidic residues" evidence="1">
    <location>
        <begin position="41"/>
        <end position="53"/>
    </location>
</feature>
<feature type="region of interest" description="Disordered" evidence="1">
    <location>
        <begin position="72"/>
        <end position="280"/>
    </location>
</feature>
<feature type="region of interest" description="Disordered" evidence="1">
    <location>
        <begin position="300"/>
        <end position="353"/>
    </location>
</feature>
<reference evidence="2 3" key="1">
    <citation type="journal article" date="2014" name="PLoS Genet.">
        <title>Analysis of the Phlebiopsis gigantea genome, transcriptome and secretome provides insight into its pioneer colonization strategies of wood.</title>
        <authorList>
            <person name="Hori C."/>
            <person name="Ishida T."/>
            <person name="Igarashi K."/>
            <person name="Samejima M."/>
            <person name="Suzuki H."/>
            <person name="Master E."/>
            <person name="Ferreira P."/>
            <person name="Ruiz-Duenas F.J."/>
            <person name="Held B."/>
            <person name="Canessa P."/>
            <person name="Larrondo L.F."/>
            <person name="Schmoll M."/>
            <person name="Druzhinina I.S."/>
            <person name="Kubicek C.P."/>
            <person name="Gaskell J.A."/>
            <person name="Kersten P."/>
            <person name="St John F."/>
            <person name="Glasner J."/>
            <person name="Sabat G."/>
            <person name="Splinter BonDurant S."/>
            <person name="Syed K."/>
            <person name="Yadav J."/>
            <person name="Mgbeahuruike A.C."/>
            <person name="Kovalchuk A."/>
            <person name="Asiegbu F.O."/>
            <person name="Lackner G."/>
            <person name="Hoffmeister D."/>
            <person name="Rencoret J."/>
            <person name="Gutierrez A."/>
            <person name="Sun H."/>
            <person name="Lindquist E."/>
            <person name="Barry K."/>
            <person name="Riley R."/>
            <person name="Grigoriev I.V."/>
            <person name="Henrissat B."/>
            <person name="Kues U."/>
            <person name="Berka R.M."/>
            <person name="Martinez A.T."/>
            <person name="Covert S.F."/>
            <person name="Blanchette R.A."/>
            <person name="Cullen D."/>
        </authorList>
    </citation>
    <scope>NUCLEOTIDE SEQUENCE [LARGE SCALE GENOMIC DNA]</scope>
    <source>
        <strain evidence="2 3">11061_1 CR5-6</strain>
    </source>
</reference>